<evidence type="ECO:0000256" key="5">
    <source>
        <dbReference type="ARBA" id="ARBA00023027"/>
    </source>
</evidence>
<dbReference type="InterPro" id="IPR015955">
    <property type="entry name" value="Lactate_DH/Glyco_Ohase_4_C"/>
</dbReference>
<keyword evidence="4" id="KW-0560">Oxidoreductase</keyword>
<evidence type="ECO:0000256" key="2">
    <source>
        <dbReference type="ARBA" id="ARBA00016075"/>
    </source>
</evidence>
<dbReference type="EC" id="1.1.1.37" evidence="1"/>
<dbReference type="SUPFAM" id="SSF56327">
    <property type="entry name" value="LDH C-terminal domain-like"/>
    <property type="match status" value="1"/>
</dbReference>
<feature type="domain" description="Lactate/malate dehydrogenase N-terminal" evidence="6">
    <location>
        <begin position="51"/>
        <end position="199"/>
    </location>
</feature>
<evidence type="ECO:0000313" key="8">
    <source>
        <dbReference type="EMBL" id="CAK1601233.1"/>
    </source>
</evidence>
<dbReference type="InterPro" id="IPR001236">
    <property type="entry name" value="Lactate/malate_DH_N"/>
</dbReference>
<dbReference type="GO" id="GO:0030060">
    <property type="term" value="F:L-malate dehydrogenase (NAD+) activity"/>
    <property type="evidence" value="ECO:0007669"/>
    <property type="project" value="UniProtKB-EC"/>
</dbReference>
<name>A0AAV1M1Q5_9NEOP</name>
<evidence type="ECO:0000259" key="6">
    <source>
        <dbReference type="Pfam" id="PF00056"/>
    </source>
</evidence>
<keyword evidence="9" id="KW-1185">Reference proteome</keyword>
<dbReference type="SUPFAM" id="SSF51735">
    <property type="entry name" value="NAD(P)-binding Rossmann-fold domains"/>
    <property type="match status" value="1"/>
</dbReference>
<keyword evidence="3" id="KW-0816">Tricarboxylic acid cycle</keyword>
<evidence type="ECO:0000256" key="3">
    <source>
        <dbReference type="ARBA" id="ARBA00022532"/>
    </source>
</evidence>
<dbReference type="InterPro" id="IPR022383">
    <property type="entry name" value="Lactate/malate_DH_C"/>
</dbReference>
<protein>
    <recommendedName>
        <fullName evidence="2">Malate dehydrogenase, mitochondrial</fullName>
        <ecNumber evidence="1">1.1.1.37</ecNumber>
    </recommendedName>
</protein>
<keyword evidence="5" id="KW-0520">NAD</keyword>
<evidence type="ECO:0000256" key="1">
    <source>
        <dbReference type="ARBA" id="ARBA00012995"/>
    </source>
</evidence>
<feature type="domain" description="Lactate/malate dehydrogenase C-terminal" evidence="7">
    <location>
        <begin position="205"/>
        <end position="363"/>
    </location>
</feature>
<comment type="caution">
    <text evidence="8">The sequence shown here is derived from an EMBL/GenBank/DDBJ whole genome shotgun (WGS) entry which is preliminary data.</text>
</comment>
<evidence type="ECO:0000313" key="9">
    <source>
        <dbReference type="Proteomes" id="UP001314205"/>
    </source>
</evidence>
<dbReference type="AlphaFoldDB" id="A0AAV1M1Q5"/>
<dbReference type="PANTHER" id="PTHR11540:SF16">
    <property type="entry name" value="MALATE DEHYDROGENASE, MITOCHONDRIAL"/>
    <property type="match status" value="1"/>
</dbReference>
<dbReference type="GO" id="GO:0005739">
    <property type="term" value="C:mitochondrion"/>
    <property type="evidence" value="ECO:0007669"/>
    <property type="project" value="TreeGrafter"/>
</dbReference>
<accession>A0AAV1M1Q5</accession>
<evidence type="ECO:0000259" key="7">
    <source>
        <dbReference type="Pfam" id="PF02866"/>
    </source>
</evidence>
<sequence length="403" mass="44746">MFQQICKRLIRSGWIVTPNAKYKNYVMSDVLAQIERECEKFCAVPRVPPQKVTIMGAGSDIGRITSLFLKQQKVIKTLTLYDDEPEACVLGVASDIAHIDTSTEVEAYQGHVHLKDALHDSDVVLICGGYYAMPPCCNVLDRDLFFKNMERVRIACIACARFSPHAVLAIQTPPVDCNFSLCMNTLKLIGVYDKRRLLGVNAISSMRANQLFCSLTGKDPSTSHMPVVCGTGRCTRVPVFSMGKAGNFPQTQVECLTKLVREAEEIICKVKGDGQQGHLSVGFSTARFVINIMKGLFEKPTFIDSALVEQEDPKKCYDMHICATPITIGKGGIVQYAVPTLNEIETRQLEKSKCDLEDMINLGRCYAVGEEYYLHSCKICTCPTPTCDICTPKSDGQKRLKNK</sequence>
<dbReference type="Pfam" id="PF02866">
    <property type="entry name" value="Ldh_1_C"/>
    <property type="match status" value="1"/>
</dbReference>
<dbReference type="Gene3D" id="3.90.110.10">
    <property type="entry name" value="Lactate dehydrogenase/glycoside hydrolase, family 4, C-terminal"/>
    <property type="match status" value="1"/>
</dbReference>
<dbReference type="Pfam" id="PF00056">
    <property type="entry name" value="Ldh_1_N"/>
    <property type="match status" value="1"/>
</dbReference>
<dbReference type="EMBL" id="CAVLGL010000126">
    <property type="protein sequence ID" value="CAK1601233.1"/>
    <property type="molecule type" value="Genomic_DNA"/>
</dbReference>
<dbReference type="InterPro" id="IPR036291">
    <property type="entry name" value="NAD(P)-bd_dom_sf"/>
</dbReference>
<gene>
    <name evidence="8" type="ORF">PARMNEM_LOCUS19896</name>
</gene>
<evidence type="ECO:0000256" key="4">
    <source>
        <dbReference type="ARBA" id="ARBA00023002"/>
    </source>
</evidence>
<dbReference type="PANTHER" id="PTHR11540">
    <property type="entry name" value="MALATE AND LACTATE DEHYDROGENASE"/>
    <property type="match status" value="1"/>
</dbReference>
<dbReference type="GO" id="GO:0006099">
    <property type="term" value="P:tricarboxylic acid cycle"/>
    <property type="evidence" value="ECO:0007669"/>
    <property type="project" value="UniProtKB-KW"/>
</dbReference>
<organism evidence="8 9">
    <name type="scientific">Parnassius mnemosyne</name>
    <name type="common">clouded apollo</name>
    <dbReference type="NCBI Taxonomy" id="213953"/>
    <lineage>
        <taxon>Eukaryota</taxon>
        <taxon>Metazoa</taxon>
        <taxon>Ecdysozoa</taxon>
        <taxon>Arthropoda</taxon>
        <taxon>Hexapoda</taxon>
        <taxon>Insecta</taxon>
        <taxon>Pterygota</taxon>
        <taxon>Neoptera</taxon>
        <taxon>Endopterygota</taxon>
        <taxon>Lepidoptera</taxon>
        <taxon>Glossata</taxon>
        <taxon>Ditrysia</taxon>
        <taxon>Papilionoidea</taxon>
        <taxon>Papilionidae</taxon>
        <taxon>Parnassiinae</taxon>
        <taxon>Parnassini</taxon>
        <taxon>Parnassius</taxon>
        <taxon>Driopa</taxon>
    </lineage>
</organism>
<dbReference type="Proteomes" id="UP001314205">
    <property type="component" value="Unassembled WGS sequence"/>
</dbReference>
<reference evidence="8 9" key="1">
    <citation type="submission" date="2023-11" db="EMBL/GenBank/DDBJ databases">
        <authorList>
            <person name="Hedman E."/>
            <person name="Englund M."/>
            <person name="Stromberg M."/>
            <person name="Nyberg Akerstrom W."/>
            <person name="Nylinder S."/>
            <person name="Jareborg N."/>
            <person name="Kallberg Y."/>
            <person name="Kronander E."/>
        </authorList>
    </citation>
    <scope>NUCLEOTIDE SEQUENCE [LARGE SCALE GENOMIC DNA]</scope>
</reference>
<proteinExistence type="predicted"/>
<dbReference type="Gene3D" id="3.40.50.720">
    <property type="entry name" value="NAD(P)-binding Rossmann-like Domain"/>
    <property type="match status" value="1"/>
</dbReference>